<dbReference type="InterPro" id="IPR036412">
    <property type="entry name" value="HAD-like_sf"/>
</dbReference>
<dbReference type="Gene3D" id="1.10.150.240">
    <property type="entry name" value="Putative phosphatase, domain 2"/>
    <property type="match status" value="1"/>
</dbReference>
<dbReference type="EMBL" id="JBFSHR010000072">
    <property type="protein sequence ID" value="MEX6430686.1"/>
    <property type="molecule type" value="Genomic_DNA"/>
</dbReference>
<evidence type="ECO:0000256" key="1">
    <source>
        <dbReference type="ARBA" id="ARBA00001946"/>
    </source>
</evidence>
<dbReference type="InterPro" id="IPR006439">
    <property type="entry name" value="HAD-SF_hydro_IA"/>
</dbReference>
<reference evidence="6 7" key="1">
    <citation type="submission" date="2024-07" db="EMBL/GenBank/DDBJ databases">
        <title>Draft Genome Sequence of Ferrimicrobium acidiphilum Strain YE2023, Isolated from a Pulp of Bioleach Reactor.</title>
        <authorList>
            <person name="Elkina Y.A."/>
            <person name="Bulaeva A.G."/>
            <person name="Beletsky A.V."/>
            <person name="Mardanov A.V."/>
        </authorList>
    </citation>
    <scope>NUCLEOTIDE SEQUENCE [LARGE SCALE GENOMIC DNA]</scope>
    <source>
        <strain evidence="6 7">YE2023</strain>
    </source>
</reference>
<dbReference type="SFLD" id="SFLDS00003">
    <property type="entry name" value="Haloacid_Dehalogenase"/>
    <property type="match status" value="1"/>
</dbReference>
<keyword evidence="7" id="KW-1185">Reference proteome</keyword>
<dbReference type="Pfam" id="PF00702">
    <property type="entry name" value="Hydrolase"/>
    <property type="match status" value="1"/>
</dbReference>
<dbReference type="SUPFAM" id="SSF56784">
    <property type="entry name" value="HAD-like"/>
    <property type="match status" value="1"/>
</dbReference>
<sequence length="242" mass="26275">MTDRELIVAHAPFSAVIFDFNGTLSDDEVLLCRLFQDIFSRRLGYQLSEERYFALLSGLSDAEIVETVLSWVGRGGDSRVRDELHSEKVSRYRREVALRPRISGETVAVVRRIAQSVPVAVVTGAVHAEVDTALEACGILDLFRAVVAGDDTAMGKPDPEGFLRASEVLVPATPSQILVFEDSWVGVQAAKAAGMMCVKVGDVQSQSKEGLSSDCIVDGLFESSLSWIYPLLGCNGDVAVHR</sequence>
<keyword evidence="6" id="KW-0378">Hydrolase</keyword>
<dbReference type="GO" id="GO:0016787">
    <property type="term" value="F:hydrolase activity"/>
    <property type="evidence" value="ECO:0007669"/>
    <property type="project" value="UniProtKB-KW"/>
</dbReference>
<dbReference type="InterPro" id="IPR051600">
    <property type="entry name" value="Beta-PGM-like"/>
</dbReference>
<proteinExistence type="inferred from homology"/>
<dbReference type="Gene3D" id="3.40.50.1000">
    <property type="entry name" value="HAD superfamily/HAD-like"/>
    <property type="match status" value="1"/>
</dbReference>
<dbReference type="InterPro" id="IPR023198">
    <property type="entry name" value="PGP-like_dom2"/>
</dbReference>
<dbReference type="InterPro" id="IPR023214">
    <property type="entry name" value="HAD_sf"/>
</dbReference>
<dbReference type="SFLD" id="SFLDG01129">
    <property type="entry name" value="C1.5:_HAD__Beta-PGM__Phosphata"/>
    <property type="match status" value="1"/>
</dbReference>
<evidence type="ECO:0000313" key="6">
    <source>
        <dbReference type="EMBL" id="MEX6430686.1"/>
    </source>
</evidence>
<name>A0ABV3Y541_9ACTN</name>
<evidence type="ECO:0000313" key="7">
    <source>
        <dbReference type="Proteomes" id="UP001560267"/>
    </source>
</evidence>
<evidence type="ECO:0000256" key="2">
    <source>
        <dbReference type="ARBA" id="ARBA00006171"/>
    </source>
</evidence>
<evidence type="ECO:0000256" key="3">
    <source>
        <dbReference type="ARBA" id="ARBA00022723"/>
    </source>
</evidence>
<accession>A0ABV3Y541</accession>
<evidence type="ECO:0000256" key="4">
    <source>
        <dbReference type="ARBA" id="ARBA00022842"/>
    </source>
</evidence>
<dbReference type="PANTHER" id="PTHR46193:SF18">
    <property type="entry name" value="HEXITOL PHOSPHATASE B"/>
    <property type="match status" value="1"/>
</dbReference>
<dbReference type="Proteomes" id="UP001560267">
    <property type="component" value="Unassembled WGS sequence"/>
</dbReference>
<protein>
    <submittedName>
        <fullName evidence="6">HAD family hydrolase</fullName>
    </submittedName>
</protein>
<keyword evidence="5" id="KW-0119">Carbohydrate metabolism</keyword>
<evidence type="ECO:0000256" key="5">
    <source>
        <dbReference type="ARBA" id="ARBA00023277"/>
    </source>
</evidence>
<organism evidence="6 7">
    <name type="scientific">Ferrimicrobium acidiphilum</name>
    <dbReference type="NCBI Taxonomy" id="121039"/>
    <lineage>
        <taxon>Bacteria</taxon>
        <taxon>Bacillati</taxon>
        <taxon>Actinomycetota</taxon>
        <taxon>Acidimicrobiia</taxon>
        <taxon>Acidimicrobiales</taxon>
        <taxon>Acidimicrobiaceae</taxon>
        <taxon>Ferrimicrobium</taxon>
    </lineage>
</organism>
<keyword evidence="3" id="KW-0479">Metal-binding</keyword>
<comment type="cofactor">
    <cofactor evidence="1">
        <name>Mg(2+)</name>
        <dbReference type="ChEBI" id="CHEBI:18420"/>
    </cofactor>
</comment>
<dbReference type="PANTHER" id="PTHR46193">
    <property type="entry name" value="6-PHOSPHOGLUCONATE PHOSPHATASE"/>
    <property type="match status" value="1"/>
</dbReference>
<keyword evidence="4" id="KW-0460">Magnesium</keyword>
<comment type="similarity">
    <text evidence="2">Belongs to the HAD-like hydrolase superfamily. CbbY/CbbZ/Gph/YieH family.</text>
</comment>
<comment type="caution">
    <text evidence="6">The sequence shown here is derived from an EMBL/GenBank/DDBJ whole genome shotgun (WGS) entry which is preliminary data.</text>
</comment>
<dbReference type="CDD" id="cd07505">
    <property type="entry name" value="HAD_BPGM-like"/>
    <property type="match status" value="1"/>
</dbReference>
<dbReference type="NCBIfam" id="TIGR01509">
    <property type="entry name" value="HAD-SF-IA-v3"/>
    <property type="match status" value="1"/>
</dbReference>
<gene>
    <name evidence="6" type="ORF">AB6A68_12700</name>
</gene>